<dbReference type="SUPFAM" id="SSF51445">
    <property type="entry name" value="(Trans)glycosidases"/>
    <property type="match status" value="1"/>
</dbReference>
<organism evidence="1">
    <name type="scientific">marine metagenome</name>
    <dbReference type="NCBI Taxonomy" id="408172"/>
    <lineage>
        <taxon>unclassified sequences</taxon>
        <taxon>metagenomes</taxon>
        <taxon>ecological metagenomes</taxon>
    </lineage>
</organism>
<gene>
    <name evidence="1" type="ORF">METZ01_LOCUS219438</name>
</gene>
<proteinExistence type="predicted"/>
<dbReference type="InterPro" id="IPR017853">
    <property type="entry name" value="GH"/>
</dbReference>
<reference evidence="1" key="1">
    <citation type="submission" date="2018-05" db="EMBL/GenBank/DDBJ databases">
        <authorList>
            <person name="Lanie J.A."/>
            <person name="Ng W.-L."/>
            <person name="Kazmierczak K.M."/>
            <person name="Andrzejewski T.M."/>
            <person name="Davidsen T.M."/>
            <person name="Wayne K.J."/>
            <person name="Tettelin H."/>
            <person name="Glass J.I."/>
            <person name="Rusch D."/>
            <person name="Podicherti R."/>
            <person name="Tsui H.-C.T."/>
            <person name="Winkler M.E."/>
        </authorList>
    </citation>
    <scope>NUCLEOTIDE SEQUENCE</scope>
</reference>
<name>A0A382FW29_9ZZZZ</name>
<dbReference type="Gene3D" id="3.20.20.80">
    <property type="entry name" value="Glycosidases"/>
    <property type="match status" value="1"/>
</dbReference>
<evidence type="ECO:0000313" key="1">
    <source>
        <dbReference type="EMBL" id="SVB66584.1"/>
    </source>
</evidence>
<feature type="non-terminal residue" evidence="1">
    <location>
        <position position="270"/>
    </location>
</feature>
<feature type="non-terminal residue" evidence="1">
    <location>
        <position position="1"/>
    </location>
</feature>
<evidence type="ECO:0008006" key="2">
    <source>
        <dbReference type="Google" id="ProtNLM"/>
    </source>
</evidence>
<dbReference type="EMBL" id="UINC01051892">
    <property type="protein sequence ID" value="SVB66584.1"/>
    <property type="molecule type" value="Genomic_DNA"/>
</dbReference>
<protein>
    <recommendedName>
        <fullName evidence="2">Glycoside hydrolase family 5 domain-containing protein</fullName>
    </recommendedName>
</protein>
<sequence>VSKMCALALILLLISNTVHTQPLSSAEHSQWTLARASDWSSQFPWIVGFNYVPRTAINQLEMWQEDTFDPVVINQELGWASEIGFNMVRVFLHHLPWRQDSEAFSQRIDQFLTIADRHGIDVMFVLFDDVWNPISQSGKQPDPKPAVHNSGWVQSPGAAILGDLDRHNEMEPYVRGILSRYGGDTRVAIWDLYNEPGNINAIAYGNTELDDKPKYSLSLLKKVFAWARDQNPIQPLTSGVWRLKNGRWRGADKHDDGSLLFDFMLQNSDI</sequence>
<accession>A0A382FW29</accession>
<dbReference type="AlphaFoldDB" id="A0A382FW29"/>